<keyword evidence="2" id="KW-1185">Reference proteome</keyword>
<dbReference type="Proteomes" id="UP000095283">
    <property type="component" value="Unplaced"/>
</dbReference>
<proteinExistence type="predicted"/>
<feature type="chain" id="PRO_5009310808" evidence="1">
    <location>
        <begin position="17"/>
        <end position="40"/>
    </location>
</feature>
<evidence type="ECO:0000256" key="1">
    <source>
        <dbReference type="SAM" id="SignalP"/>
    </source>
</evidence>
<name>A0A1I7WUJ6_HETBA</name>
<evidence type="ECO:0000313" key="2">
    <source>
        <dbReference type="Proteomes" id="UP000095283"/>
    </source>
</evidence>
<evidence type="ECO:0000313" key="3">
    <source>
        <dbReference type="WBParaSite" id="Hba_08804"/>
    </source>
</evidence>
<sequence>MLPLLLAIALINTAYFPETCSPEGKFVPALETCLIPMIED</sequence>
<reference evidence="3" key="1">
    <citation type="submission" date="2016-11" db="UniProtKB">
        <authorList>
            <consortium name="WormBaseParasite"/>
        </authorList>
    </citation>
    <scope>IDENTIFICATION</scope>
</reference>
<feature type="signal peptide" evidence="1">
    <location>
        <begin position="1"/>
        <end position="16"/>
    </location>
</feature>
<accession>A0A1I7WUJ6</accession>
<protein>
    <submittedName>
        <fullName evidence="3">Saposin B-type domain-containing protein</fullName>
    </submittedName>
</protein>
<organism evidence="2 3">
    <name type="scientific">Heterorhabditis bacteriophora</name>
    <name type="common">Entomopathogenic nematode worm</name>
    <dbReference type="NCBI Taxonomy" id="37862"/>
    <lineage>
        <taxon>Eukaryota</taxon>
        <taxon>Metazoa</taxon>
        <taxon>Ecdysozoa</taxon>
        <taxon>Nematoda</taxon>
        <taxon>Chromadorea</taxon>
        <taxon>Rhabditida</taxon>
        <taxon>Rhabditina</taxon>
        <taxon>Rhabditomorpha</taxon>
        <taxon>Strongyloidea</taxon>
        <taxon>Heterorhabditidae</taxon>
        <taxon>Heterorhabditis</taxon>
    </lineage>
</organism>
<keyword evidence="1" id="KW-0732">Signal</keyword>
<dbReference type="AlphaFoldDB" id="A0A1I7WUJ6"/>
<dbReference type="WBParaSite" id="Hba_08804">
    <property type="protein sequence ID" value="Hba_08804"/>
    <property type="gene ID" value="Hba_08804"/>
</dbReference>